<feature type="domain" description="ABC transporter" evidence="4">
    <location>
        <begin position="7"/>
        <end position="211"/>
    </location>
</feature>
<keyword evidence="6" id="KW-1185">Reference proteome</keyword>
<evidence type="ECO:0000256" key="2">
    <source>
        <dbReference type="ARBA" id="ARBA00022741"/>
    </source>
</evidence>
<dbReference type="PROSITE" id="PS50893">
    <property type="entry name" value="ABC_TRANSPORTER_2"/>
    <property type="match status" value="1"/>
</dbReference>
<reference evidence="5 6" key="1">
    <citation type="submission" date="2021-12" db="EMBL/GenBank/DDBJ databases">
        <title>Genome sequencing of bacteria with rrn-lacking chromosome and rrn-plasmid.</title>
        <authorList>
            <person name="Anda M."/>
            <person name="Iwasaki W."/>
        </authorList>
    </citation>
    <scope>NUCLEOTIDE SEQUENCE [LARGE SCALE GENOMIC DNA]</scope>
    <source>
        <strain evidence="5 6">DSM 100852</strain>
    </source>
</reference>
<dbReference type="SUPFAM" id="SSF52540">
    <property type="entry name" value="P-loop containing nucleoside triphosphate hydrolases"/>
    <property type="match status" value="1"/>
</dbReference>
<dbReference type="Pfam" id="PF00005">
    <property type="entry name" value="ABC_tran"/>
    <property type="match status" value="1"/>
</dbReference>
<dbReference type="Gene3D" id="3.40.50.300">
    <property type="entry name" value="P-loop containing nucleotide triphosphate hydrolases"/>
    <property type="match status" value="1"/>
</dbReference>
<keyword evidence="1" id="KW-0813">Transport</keyword>
<keyword evidence="3 5" id="KW-0067">ATP-binding</keyword>
<dbReference type="InterPro" id="IPR051782">
    <property type="entry name" value="ABC_Transporter_VariousFunc"/>
</dbReference>
<dbReference type="EMBL" id="AP025314">
    <property type="protein sequence ID" value="BDD08974.1"/>
    <property type="molecule type" value="Genomic_DNA"/>
</dbReference>
<evidence type="ECO:0000313" key="5">
    <source>
        <dbReference type="EMBL" id="BDD08974.1"/>
    </source>
</evidence>
<name>A0AAU9D3I7_9BACT</name>
<evidence type="ECO:0000256" key="1">
    <source>
        <dbReference type="ARBA" id="ARBA00022448"/>
    </source>
</evidence>
<sequence>MANDFSIKIRDLGKKFNREWIFRGLNLELHQGQAYAVTGPNGSGKSTLLKIISGIAPPSSGEIEYFGNGKKINASDIYKHIVACTPYLEIIEELTLREFLDFHFQFKKISYNIAIDDLIEIMYLRNSKDKKIMDFSSGMRQRLKLGIAFYSNSEIVLLDEPTMNLDQKAIDWYHEQIKNTSKDKLLLICSNQSDEYRFSNQVIDINQFKKK</sequence>
<dbReference type="InterPro" id="IPR003439">
    <property type="entry name" value="ABC_transporter-like_ATP-bd"/>
</dbReference>
<dbReference type="PANTHER" id="PTHR42939">
    <property type="entry name" value="ABC TRANSPORTER ATP-BINDING PROTEIN ALBC-RELATED"/>
    <property type="match status" value="1"/>
</dbReference>
<evidence type="ECO:0000259" key="4">
    <source>
        <dbReference type="PROSITE" id="PS50893"/>
    </source>
</evidence>
<organism evidence="5 6">
    <name type="scientific">Fulvitalea axinellae</name>
    <dbReference type="NCBI Taxonomy" id="1182444"/>
    <lineage>
        <taxon>Bacteria</taxon>
        <taxon>Pseudomonadati</taxon>
        <taxon>Bacteroidota</taxon>
        <taxon>Cytophagia</taxon>
        <taxon>Cytophagales</taxon>
        <taxon>Persicobacteraceae</taxon>
        <taxon>Fulvitalea</taxon>
    </lineage>
</organism>
<evidence type="ECO:0000313" key="6">
    <source>
        <dbReference type="Proteomes" id="UP001348817"/>
    </source>
</evidence>
<dbReference type="GO" id="GO:0016887">
    <property type="term" value="F:ATP hydrolysis activity"/>
    <property type="evidence" value="ECO:0007669"/>
    <property type="project" value="InterPro"/>
</dbReference>
<dbReference type="KEGG" id="fax:FUAX_14060"/>
<dbReference type="RefSeq" id="WP_338394199.1">
    <property type="nucleotide sequence ID" value="NZ_AP025314.1"/>
</dbReference>
<keyword evidence="2" id="KW-0547">Nucleotide-binding</keyword>
<dbReference type="InterPro" id="IPR017871">
    <property type="entry name" value="ABC_transporter-like_CS"/>
</dbReference>
<dbReference type="PANTHER" id="PTHR42939:SF1">
    <property type="entry name" value="ABC TRANSPORTER ATP-BINDING PROTEIN ALBC-RELATED"/>
    <property type="match status" value="1"/>
</dbReference>
<evidence type="ECO:0000256" key="3">
    <source>
        <dbReference type="ARBA" id="ARBA00022840"/>
    </source>
</evidence>
<dbReference type="Proteomes" id="UP001348817">
    <property type="component" value="Chromosome"/>
</dbReference>
<dbReference type="InterPro" id="IPR027417">
    <property type="entry name" value="P-loop_NTPase"/>
</dbReference>
<accession>A0AAU9D3I7</accession>
<dbReference type="AlphaFoldDB" id="A0AAU9D3I7"/>
<gene>
    <name evidence="5" type="ORF">FUAX_14060</name>
</gene>
<dbReference type="SMART" id="SM00382">
    <property type="entry name" value="AAA"/>
    <property type="match status" value="1"/>
</dbReference>
<proteinExistence type="predicted"/>
<dbReference type="InterPro" id="IPR003593">
    <property type="entry name" value="AAA+_ATPase"/>
</dbReference>
<dbReference type="GO" id="GO:0005524">
    <property type="term" value="F:ATP binding"/>
    <property type="evidence" value="ECO:0007669"/>
    <property type="project" value="UniProtKB-KW"/>
</dbReference>
<dbReference type="PROSITE" id="PS00211">
    <property type="entry name" value="ABC_TRANSPORTER_1"/>
    <property type="match status" value="1"/>
</dbReference>
<protein>
    <submittedName>
        <fullName evidence="5">ABC transporter ATP-binding protein</fullName>
    </submittedName>
</protein>